<dbReference type="CTD" id="20319402"/>
<sequence length="295" mass="32309">MCTNFRPLSYLVGGLSCSMSLSRFKATGARSLKWLEHKFADQKVRGSNPTSASRLPLSRPGRPGSIPALVLPSGSMAVRHRKGVTAERFKATVQPRPDSALPATSYQSIDSLTYTKISDAHSLAPFRYLAAMPPEGSTRAGILPGCPSLDRESREAEVGFEPRTFRSVNSRSNHLGHLASFSQTTNWSHQFLVLQTAFYEEPADQVRSCKKSLEAVSSRLLPSWKANHLINRTVLMLCLYTRPIVSVSGGDFVLILSKTRVSPCFIQVLTVPTASVFDPSMGSSSCFLVEQKNSL</sequence>
<name>A0A074ZPQ8_OPIVI</name>
<gene>
    <name evidence="2" type="ORF">T265_05220</name>
</gene>
<accession>A0A074ZPQ8</accession>
<dbReference type="PROSITE" id="PS51257">
    <property type="entry name" value="PROKAR_LIPOPROTEIN"/>
    <property type="match status" value="1"/>
</dbReference>
<dbReference type="GeneID" id="20319402"/>
<evidence type="ECO:0000256" key="1">
    <source>
        <dbReference type="SAM" id="MobiDB-lite"/>
    </source>
</evidence>
<dbReference type="AlphaFoldDB" id="A0A074ZPQ8"/>
<keyword evidence="3" id="KW-1185">Reference proteome</keyword>
<evidence type="ECO:0000313" key="2">
    <source>
        <dbReference type="EMBL" id="KER27792.1"/>
    </source>
</evidence>
<protein>
    <submittedName>
        <fullName evidence="2">Uncharacterized protein</fullName>
    </submittedName>
</protein>
<evidence type="ECO:0000313" key="3">
    <source>
        <dbReference type="Proteomes" id="UP000054324"/>
    </source>
</evidence>
<reference evidence="2 3" key="1">
    <citation type="submission" date="2013-11" db="EMBL/GenBank/DDBJ databases">
        <title>Opisthorchis viverrini - life in the bile duct.</title>
        <authorList>
            <person name="Young N.D."/>
            <person name="Nagarajan N."/>
            <person name="Lin S.J."/>
            <person name="Korhonen P.K."/>
            <person name="Jex A.R."/>
            <person name="Hall R.S."/>
            <person name="Safavi-Hemami H."/>
            <person name="Kaewkong W."/>
            <person name="Bertrand D."/>
            <person name="Gao S."/>
            <person name="Seet Q."/>
            <person name="Wongkham S."/>
            <person name="Teh B.T."/>
            <person name="Wongkham C."/>
            <person name="Intapan P.M."/>
            <person name="Maleewong W."/>
            <person name="Yang X."/>
            <person name="Hu M."/>
            <person name="Wang Z."/>
            <person name="Hofmann A."/>
            <person name="Sternberg P.W."/>
            <person name="Tan P."/>
            <person name="Wang J."/>
            <person name="Gasser R.B."/>
        </authorList>
    </citation>
    <scope>NUCLEOTIDE SEQUENCE [LARGE SCALE GENOMIC DNA]</scope>
</reference>
<dbReference type="KEGG" id="ovi:T265_05220"/>
<feature type="region of interest" description="Disordered" evidence="1">
    <location>
        <begin position="43"/>
        <end position="70"/>
    </location>
</feature>
<dbReference type="OrthoDB" id="6266369at2759"/>
<dbReference type="RefSeq" id="XP_009168439.1">
    <property type="nucleotide sequence ID" value="XM_009170175.1"/>
</dbReference>
<organism evidence="2 3">
    <name type="scientific">Opisthorchis viverrini</name>
    <name type="common">Southeast Asian liver fluke</name>
    <dbReference type="NCBI Taxonomy" id="6198"/>
    <lineage>
        <taxon>Eukaryota</taxon>
        <taxon>Metazoa</taxon>
        <taxon>Spiralia</taxon>
        <taxon>Lophotrochozoa</taxon>
        <taxon>Platyhelminthes</taxon>
        <taxon>Trematoda</taxon>
        <taxon>Digenea</taxon>
        <taxon>Opisthorchiida</taxon>
        <taxon>Opisthorchiata</taxon>
        <taxon>Opisthorchiidae</taxon>
        <taxon>Opisthorchis</taxon>
    </lineage>
</organism>
<proteinExistence type="predicted"/>
<dbReference type="Proteomes" id="UP000054324">
    <property type="component" value="Unassembled WGS sequence"/>
</dbReference>
<dbReference type="EMBL" id="KL596714">
    <property type="protein sequence ID" value="KER27792.1"/>
    <property type="molecule type" value="Genomic_DNA"/>
</dbReference>